<comment type="caution">
    <text evidence="2">The sequence shown here is derived from an EMBL/GenBank/DDBJ whole genome shotgun (WGS) entry which is preliminary data.</text>
</comment>
<dbReference type="EMBL" id="BOOW01000030">
    <property type="protein sequence ID" value="GII94444.1"/>
    <property type="molecule type" value="Genomic_DNA"/>
</dbReference>
<proteinExistence type="predicted"/>
<evidence type="ECO:0000256" key="1">
    <source>
        <dbReference type="SAM" id="MobiDB-lite"/>
    </source>
</evidence>
<feature type="region of interest" description="Disordered" evidence="1">
    <location>
        <begin position="72"/>
        <end position="101"/>
    </location>
</feature>
<dbReference type="Proteomes" id="UP000606172">
    <property type="component" value="Unassembled WGS sequence"/>
</dbReference>
<protein>
    <submittedName>
        <fullName evidence="2">Uncharacterized protein</fullName>
    </submittedName>
</protein>
<reference evidence="2" key="1">
    <citation type="submission" date="2021-01" db="EMBL/GenBank/DDBJ databases">
        <title>Whole genome shotgun sequence of Sinosporangium siamense NBRC 109515.</title>
        <authorList>
            <person name="Komaki H."/>
            <person name="Tamura T."/>
        </authorList>
    </citation>
    <scope>NUCLEOTIDE SEQUENCE</scope>
    <source>
        <strain evidence="2">NBRC 109515</strain>
    </source>
</reference>
<dbReference type="RefSeq" id="WP_204028927.1">
    <property type="nucleotide sequence ID" value="NZ_BOOW01000030.1"/>
</dbReference>
<sequence>MAAEQQQREQAVTAAAVAEQAREAATQARADAAGEADRLRGELADTTSALRAAHLQREEAITAAAVAQALLNKKDSAARPEKSPPDASSQERSHPASRTAP</sequence>
<dbReference type="AlphaFoldDB" id="A0A919VDT3"/>
<gene>
    <name evidence="2" type="ORF">Ssi02_46750</name>
</gene>
<evidence type="ECO:0000313" key="3">
    <source>
        <dbReference type="Proteomes" id="UP000606172"/>
    </source>
</evidence>
<keyword evidence="3" id="KW-1185">Reference proteome</keyword>
<accession>A0A919VDT3</accession>
<feature type="compositionally biased region" description="Basic and acidic residues" evidence="1">
    <location>
        <begin position="72"/>
        <end position="94"/>
    </location>
</feature>
<name>A0A919VDT3_9ACTN</name>
<organism evidence="2 3">
    <name type="scientific">Sinosporangium siamense</name>
    <dbReference type="NCBI Taxonomy" id="1367973"/>
    <lineage>
        <taxon>Bacteria</taxon>
        <taxon>Bacillati</taxon>
        <taxon>Actinomycetota</taxon>
        <taxon>Actinomycetes</taxon>
        <taxon>Streptosporangiales</taxon>
        <taxon>Streptosporangiaceae</taxon>
        <taxon>Sinosporangium</taxon>
    </lineage>
</organism>
<evidence type="ECO:0000313" key="2">
    <source>
        <dbReference type="EMBL" id="GII94444.1"/>
    </source>
</evidence>